<dbReference type="EMBL" id="JAYKLX010000001">
    <property type="protein sequence ID" value="MEB3344324.1"/>
    <property type="molecule type" value="Genomic_DNA"/>
</dbReference>
<comment type="caution">
    <text evidence="1">The sequence shown here is derived from an EMBL/GenBank/DDBJ whole genome shotgun (WGS) entry which is preliminary data.</text>
</comment>
<proteinExistence type="predicted"/>
<sequence length="377" mass="44908">MTEESVADIFISDLRNYNGKDKLIFIVKYINKFWMEIDNDLELQLTVSRSFSMCIHRLRKKYSIYSYKSLINSRIPILDKYNLIEISLLFIEKQLWEEIILHELSLSEDSEIEFKINYYLECIRQLPLVILEKNTIDFSDFPDFDFLEDPFAGFETDENGNTHMRFYVNESTGRGISISNNEFLISSLDFSVPLQEYENFIESMDTSKLNEYRKANSIERIDNIEQEYNVQKMNKTKLILNSIYKQRDLLKLLSSYQKKWFPNINMSHFVTTNVIYQKEMPDDHYLQNKLSNKKIDHTLSKEEVQDLIGLFKYLKNNDILINSRKINSDRKITRVILDYFSFETQISYQTIRKQLSSNSQVELAKEIQASLNYFKKT</sequence>
<evidence type="ECO:0000313" key="1">
    <source>
        <dbReference type="EMBL" id="MEB3344324.1"/>
    </source>
</evidence>
<dbReference type="RefSeq" id="WP_324178371.1">
    <property type="nucleotide sequence ID" value="NZ_BAABAW010000016.1"/>
</dbReference>
<protein>
    <recommendedName>
        <fullName evidence="3">DnaA-like protein</fullName>
    </recommendedName>
</protein>
<accession>A0ABU5ZQH6</accession>
<dbReference type="Proteomes" id="UP001327027">
    <property type="component" value="Unassembled WGS sequence"/>
</dbReference>
<gene>
    <name evidence="1" type="ORF">U6A24_02570</name>
</gene>
<evidence type="ECO:0000313" key="2">
    <source>
        <dbReference type="Proteomes" id="UP001327027"/>
    </source>
</evidence>
<name>A0ABU5ZQH6_9FLAO</name>
<reference evidence="1 2" key="1">
    <citation type="journal article" date="2013" name="Int. J. Syst. Evol. Microbiol.">
        <title>Aquimarina gracilis sp. nov., isolated from the gut microflora of a mussel, Mytilus coruscus, and emended description of Aquimarina spongiae.</title>
        <authorList>
            <person name="Park S.C."/>
            <person name="Choe H.N."/>
            <person name="Baik K.S."/>
            <person name="Seong C.N."/>
        </authorList>
    </citation>
    <scope>NUCLEOTIDE SEQUENCE [LARGE SCALE GENOMIC DNA]</scope>
    <source>
        <strain evidence="1 2">PSC32</strain>
    </source>
</reference>
<keyword evidence="2" id="KW-1185">Reference proteome</keyword>
<organism evidence="1 2">
    <name type="scientific">Aquimarina gracilis</name>
    <dbReference type="NCBI Taxonomy" id="874422"/>
    <lineage>
        <taxon>Bacteria</taxon>
        <taxon>Pseudomonadati</taxon>
        <taxon>Bacteroidota</taxon>
        <taxon>Flavobacteriia</taxon>
        <taxon>Flavobacteriales</taxon>
        <taxon>Flavobacteriaceae</taxon>
        <taxon>Aquimarina</taxon>
    </lineage>
</organism>
<evidence type="ECO:0008006" key="3">
    <source>
        <dbReference type="Google" id="ProtNLM"/>
    </source>
</evidence>